<name>A0ABX5FNK2_9BACL</name>
<proteinExistence type="predicted"/>
<protein>
    <submittedName>
        <fullName evidence="1">ATP-binding protein</fullName>
    </submittedName>
</protein>
<dbReference type="EMBL" id="PXZO01000035">
    <property type="protein sequence ID" value="PSK08339.1"/>
    <property type="molecule type" value="Genomic_DNA"/>
</dbReference>
<keyword evidence="2" id="KW-1185">Reference proteome</keyword>
<comment type="caution">
    <text evidence="1">The sequence shown here is derived from an EMBL/GenBank/DDBJ whole genome shotgun (WGS) entry which is preliminary data.</text>
</comment>
<reference evidence="1 2" key="1">
    <citation type="submission" date="2018-03" db="EMBL/GenBank/DDBJ databases">
        <title>Brevisbacillus phylogenomics.</title>
        <authorList>
            <person name="Dunlap C."/>
        </authorList>
    </citation>
    <scope>NUCLEOTIDE SEQUENCE [LARGE SCALE GENOMIC DNA]</scope>
    <source>
        <strain evidence="1 2">NRRL B-41110</strain>
    </source>
</reference>
<dbReference type="Gene3D" id="3.30.565.10">
    <property type="entry name" value="Histidine kinase-like ATPase, C-terminal domain"/>
    <property type="match status" value="1"/>
</dbReference>
<evidence type="ECO:0000313" key="1">
    <source>
        <dbReference type="EMBL" id="PSK08339.1"/>
    </source>
</evidence>
<sequence>MKVVTELENEHKVIAVEDNGKGMSAEHLLHITDAFYREKGQQPNGYFAKTSDGSTRVSTFLGK</sequence>
<keyword evidence="1" id="KW-0067">ATP-binding</keyword>
<dbReference type="InterPro" id="IPR036890">
    <property type="entry name" value="HATPase_C_sf"/>
</dbReference>
<dbReference type="Proteomes" id="UP000241645">
    <property type="component" value="Unassembled WGS sequence"/>
</dbReference>
<organism evidence="1 2">
    <name type="scientific">Brevibacillus porteri</name>
    <dbReference type="NCBI Taxonomy" id="2126350"/>
    <lineage>
        <taxon>Bacteria</taxon>
        <taxon>Bacillati</taxon>
        <taxon>Bacillota</taxon>
        <taxon>Bacilli</taxon>
        <taxon>Bacillales</taxon>
        <taxon>Paenibacillaceae</taxon>
        <taxon>Brevibacillus</taxon>
    </lineage>
</organism>
<dbReference type="SUPFAM" id="SSF55874">
    <property type="entry name" value="ATPase domain of HSP90 chaperone/DNA topoisomerase II/histidine kinase"/>
    <property type="match status" value="1"/>
</dbReference>
<keyword evidence="1" id="KW-0547">Nucleotide-binding</keyword>
<accession>A0ABX5FNK2</accession>
<dbReference type="GO" id="GO:0005524">
    <property type="term" value="F:ATP binding"/>
    <property type="evidence" value="ECO:0007669"/>
    <property type="project" value="UniProtKB-KW"/>
</dbReference>
<gene>
    <name evidence="1" type="ORF">C7R92_18000</name>
</gene>
<evidence type="ECO:0000313" key="2">
    <source>
        <dbReference type="Proteomes" id="UP000241645"/>
    </source>
</evidence>